<keyword evidence="8" id="KW-1185">Reference proteome</keyword>
<dbReference type="OrthoDB" id="302050at2759"/>
<name>A0A8S1QRL8_9CILI</name>
<feature type="transmembrane region" description="Helical" evidence="5">
    <location>
        <begin position="113"/>
        <end position="130"/>
    </location>
</feature>
<proteinExistence type="inferred from homology"/>
<dbReference type="PANTHER" id="PTHR12701">
    <property type="entry name" value="BCR-ASSOCIATED PROTEIN, BAP"/>
    <property type="match status" value="1"/>
</dbReference>
<sequence length="166" mass="19218">MAFQYELMYLTMYAGVGLAFIVFFPLPRIIRKPLVRGLEIILTNSIISKGLYLILSWSLFLFLSAVNENQDLGKDLIGQKAQRDSFVQGVSYYEMEKTINQTRMKMFYSQRNIYLTLFNLIIFGVVFTYLKGLVKYDNLLDKEDKLKKQMNVPKGAVENVKQQSGN</sequence>
<reference evidence="7" key="1">
    <citation type="submission" date="2021-01" db="EMBL/GenBank/DDBJ databases">
        <authorList>
            <consortium name="Genoscope - CEA"/>
            <person name="William W."/>
        </authorList>
    </citation>
    <scope>NUCLEOTIDE SEQUENCE</scope>
</reference>
<feature type="transmembrane region" description="Helical" evidence="5">
    <location>
        <begin position="46"/>
        <end position="66"/>
    </location>
</feature>
<keyword evidence="5" id="KW-0256">Endoplasmic reticulum</keyword>
<evidence type="ECO:0000313" key="7">
    <source>
        <dbReference type="EMBL" id="CAD8117227.1"/>
    </source>
</evidence>
<accession>A0A8S1QRL8</accession>
<evidence type="ECO:0000256" key="4">
    <source>
        <dbReference type="ARBA" id="ARBA00023136"/>
    </source>
</evidence>
<keyword evidence="5" id="KW-0931">ER-Golgi transport</keyword>
<organism evidence="7 8">
    <name type="scientific">Paramecium sonneborni</name>
    <dbReference type="NCBI Taxonomy" id="65129"/>
    <lineage>
        <taxon>Eukaryota</taxon>
        <taxon>Sar</taxon>
        <taxon>Alveolata</taxon>
        <taxon>Ciliophora</taxon>
        <taxon>Intramacronucleata</taxon>
        <taxon>Oligohymenophorea</taxon>
        <taxon>Peniculida</taxon>
        <taxon>Parameciidae</taxon>
        <taxon>Paramecium</taxon>
    </lineage>
</organism>
<keyword evidence="3 5" id="KW-1133">Transmembrane helix</keyword>
<comment type="caution">
    <text evidence="7">The sequence shown here is derived from an EMBL/GenBank/DDBJ whole genome shotgun (WGS) entry which is preliminary data.</text>
</comment>
<comment type="subcellular location">
    <subcellularLocation>
        <location evidence="5">Endoplasmic reticulum membrane</location>
        <topology evidence="5">Multi-pass membrane protein</topology>
    </subcellularLocation>
    <subcellularLocation>
        <location evidence="1">Membrane</location>
        <topology evidence="1">Multi-pass membrane protein</topology>
    </subcellularLocation>
</comment>
<protein>
    <recommendedName>
        <fullName evidence="5">Endoplasmic reticulum transmembrane protein</fullName>
    </recommendedName>
</protein>
<dbReference type="GO" id="GO:0070973">
    <property type="term" value="P:protein localization to endoplasmic reticulum exit site"/>
    <property type="evidence" value="ECO:0007669"/>
    <property type="project" value="UniProtKB-UniRule"/>
</dbReference>
<dbReference type="EMBL" id="CAJJDN010000113">
    <property type="protein sequence ID" value="CAD8117227.1"/>
    <property type="molecule type" value="Genomic_DNA"/>
</dbReference>
<dbReference type="AlphaFoldDB" id="A0A8S1QRL8"/>
<evidence type="ECO:0000259" key="6">
    <source>
        <dbReference type="Pfam" id="PF05529"/>
    </source>
</evidence>
<dbReference type="InterPro" id="IPR008417">
    <property type="entry name" value="BAP29/BAP31"/>
</dbReference>
<keyword evidence="5" id="KW-0813">Transport</keyword>
<comment type="similarity">
    <text evidence="5">Belongs to the BCAP29/BCAP31 family.</text>
</comment>
<dbReference type="Proteomes" id="UP000692954">
    <property type="component" value="Unassembled WGS sequence"/>
</dbReference>
<evidence type="ECO:0000256" key="2">
    <source>
        <dbReference type="ARBA" id="ARBA00022692"/>
    </source>
</evidence>
<evidence type="ECO:0000256" key="5">
    <source>
        <dbReference type="RuleBase" id="RU367026"/>
    </source>
</evidence>
<comment type="function">
    <text evidence="5">May play a role in anterograde transport of membrane proteins from the endoplasmic reticulum to the Golgi.</text>
</comment>
<dbReference type="GO" id="GO:0006886">
    <property type="term" value="P:intracellular protein transport"/>
    <property type="evidence" value="ECO:0007669"/>
    <property type="project" value="UniProtKB-UniRule"/>
</dbReference>
<gene>
    <name evidence="7" type="ORF">PSON_ATCC_30995.1.T1130084</name>
</gene>
<dbReference type="GO" id="GO:0006888">
    <property type="term" value="P:endoplasmic reticulum to Golgi vesicle-mediated transport"/>
    <property type="evidence" value="ECO:0007669"/>
    <property type="project" value="UniProtKB-UniRule"/>
</dbReference>
<evidence type="ECO:0000256" key="3">
    <source>
        <dbReference type="ARBA" id="ARBA00022989"/>
    </source>
</evidence>
<evidence type="ECO:0000313" key="8">
    <source>
        <dbReference type="Proteomes" id="UP000692954"/>
    </source>
</evidence>
<dbReference type="Pfam" id="PF05529">
    <property type="entry name" value="Bap31"/>
    <property type="match status" value="1"/>
</dbReference>
<evidence type="ECO:0000256" key="1">
    <source>
        <dbReference type="ARBA" id="ARBA00004141"/>
    </source>
</evidence>
<dbReference type="GO" id="GO:0005789">
    <property type="term" value="C:endoplasmic reticulum membrane"/>
    <property type="evidence" value="ECO:0007669"/>
    <property type="project" value="UniProtKB-SubCell"/>
</dbReference>
<feature type="transmembrane region" description="Helical" evidence="5">
    <location>
        <begin position="7"/>
        <end position="26"/>
    </location>
</feature>
<keyword evidence="2 5" id="KW-0812">Transmembrane</keyword>
<keyword evidence="5" id="KW-0653">Protein transport</keyword>
<keyword evidence="4 5" id="KW-0472">Membrane</keyword>
<dbReference type="InterPro" id="IPR040463">
    <property type="entry name" value="BAP29/BAP31_N"/>
</dbReference>
<feature type="domain" description="BAP29/BAP31 transmembrane" evidence="6">
    <location>
        <begin position="1"/>
        <end position="131"/>
    </location>
</feature>
<dbReference type="PANTHER" id="PTHR12701:SF20">
    <property type="entry name" value="ENDOPLASMIC RETICULUM TRANSMEMBRANE PROTEIN"/>
    <property type="match status" value="1"/>
</dbReference>